<proteinExistence type="predicted"/>
<dbReference type="AlphaFoldDB" id="A0AAD7RDW3"/>
<sequence length="200" mass="22412">MDLILAKHEMPVWLKVFFEVRADNVYAEELTFGSGTHLTVTPKGSPKDPFLSILTGNSEQSSVCLATGFFPKTGSMNLTTKKGQNDPISTDSAVLTSDKTYFFAAISKKGEAIQRCSLNGFTAEIASETDNDQEKAMEKAMECEPQPTAENSTMDHHQILPSIIIERTDYPKVNFICRHTRTWDIALWNRTVGWTNTWLK</sequence>
<organism evidence="1 2">
    <name type="scientific">Aldrovandia affinis</name>
    <dbReference type="NCBI Taxonomy" id="143900"/>
    <lineage>
        <taxon>Eukaryota</taxon>
        <taxon>Metazoa</taxon>
        <taxon>Chordata</taxon>
        <taxon>Craniata</taxon>
        <taxon>Vertebrata</taxon>
        <taxon>Euteleostomi</taxon>
        <taxon>Actinopterygii</taxon>
        <taxon>Neopterygii</taxon>
        <taxon>Teleostei</taxon>
        <taxon>Notacanthiformes</taxon>
        <taxon>Halosauridae</taxon>
        <taxon>Aldrovandia</taxon>
    </lineage>
</organism>
<comment type="caution">
    <text evidence="1">The sequence shown here is derived from an EMBL/GenBank/DDBJ whole genome shotgun (WGS) entry which is preliminary data.</text>
</comment>
<evidence type="ECO:0000313" key="1">
    <source>
        <dbReference type="EMBL" id="KAJ8378496.1"/>
    </source>
</evidence>
<dbReference type="Proteomes" id="UP001221898">
    <property type="component" value="Unassembled WGS sequence"/>
</dbReference>
<reference evidence="1" key="1">
    <citation type="journal article" date="2023" name="Science">
        <title>Genome structures resolve the early diversification of teleost fishes.</title>
        <authorList>
            <person name="Parey E."/>
            <person name="Louis A."/>
            <person name="Montfort J."/>
            <person name="Bouchez O."/>
            <person name="Roques C."/>
            <person name="Iampietro C."/>
            <person name="Lluch J."/>
            <person name="Castinel A."/>
            <person name="Donnadieu C."/>
            <person name="Desvignes T."/>
            <person name="Floi Bucao C."/>
            <person name="Jouanno E."/>
            <person name="Wen M."/>
            <person name="Mejri S."/>
            <person name="Dirks R."/>
            <person name="Jansen H."/>
            <person name="Henkel C."/>
            <person name="Chen W.J."/>
            <person name="Zahm M."/>
            <person name="Cabau C."/>
            <person name="Klopp C."/>
            <person name="Thompson A.W."/>
            <person name="Robinson-Rechavi M."/>
            <person name="Braasch I."/>
            <person name="Lecointre G."/>
            <person name="Bobe J."/>
            <person name="Postlethwait J.H."/>
            <person name="Berthelot C."/>
            <person name="Roest Crollius H."/>
            <person name="Guiguen Y."/>
        </authorList>
    </citation>
    <scope>NUCLEOTIDE SEQUENCE</scope>
    <source>
        <strain evidence="1">NC1722</strain>
    </source>
</reference>
<evidence type="ECO:0000313" key="2">
    <source>
        <dbReference type="Proteomes" id="UP001221898"/>
    </source>
</evidence>
<gene>
    <name evidence="1" type="ORF">AAFF_G00239600</name>
</gene>
<keyword evidence="2" id="KW-1185">Reference proteome</keyword>
<dbReference type="EMBL" id="JAINUG010000319">
    <property type="protein sequence ID" value="KAJ8378496.1"/>
    <property type="molecule type" value="Genomic_DNA"/>
</dbReference>
<name>A0AAD7RDW3_9TELE</name>
<accession>A0AAD7RDW3</accession>
<dbReference type="Gene3D" id="2.60.40.10">
    <property type="entry name" value="Immunoglobulins"/>
    <property type="match status" value="1"/>
</dbReference>
<dbReference type="InterPro" id="IPR013783">
    <property type="entry name" value="Ig-like_fold"/>
</dbReference>
<protein>
    <submittedName>
        <fullName evidence="1">Uncharacterized protein</fullName>
    </submittedName>
</protein>